<sequence>MTVWYTAVLTAPLAGCLAGVVLALLKANPDDRPVAWTRNWSHDAPGTPLTVVEAHREMQRHRECLLEDCPRKANAFAVLVSAGRVKPDSSRRGVPDDQETE</sequence>
<name>A0A7W9UJR4_9NOCA</name>
<dbReference type="EMBL" id="JACHIT010000002">
    <property type="protein sequence ID" value="MBB5915738.1"/>
    <property type="molecule type" value="Genomic_DNA"/>
</dbReference>
<accession>A0A7W9UJR4</accession>
<proteinExistence type="predicted"/>
<dbReference type="AlphaFoldDB" id="A0A7W9UJR4"/>
<protein>
    <submittedName>
        <fullName evidence="1">Uncharacterized protein</fullName>
    </submittedName>
</protein>
<comment type="caution">
    <text evidence="1">The sequence shown here is derived from an EMBL/GenBank/DDBJ whole genome shotgun (WGS) entry which is preliminary data.</text>
</comment>
<keyword evidence="2" id="KW-1185">Reference proteome</keyword>
<reference evidence="1 2" key="1">
    <citation type="submission" date="2020-08" db="EMBL/GenBank/DDBJ databases">
        <title>Sequencing the genomes of 1000 actinobacteria strains.</title>
        <authorList>
            <person name="Klenk H.-P."/>
        </authorList>
    </citation>
    <scope>NUCLEOTIDE SEQUENCE [LARGE SCALE GENOMIC DNA]</scope>
    <source>
        <strain evidence="1 2">DSM 43582</strain>
    </source>
</reference>
<gene>
    <name evidence="1" type="ORF">BJY24_004650</name>
</gene>
<dbReference type="RefSeq" id="WP_040748917.1">
    <property type="nucleotide sequence ID" value="NZ_JACHIT010000002.1"/>
</dbReference>
<organism evidence="1 2">
    <name type="scientific">Nocardia transvalensis</name>
    <dbReference type="NCBI Taxonomy" id="37333"/>
    <lineage>
        <taxon>Bacteria</taxon>
        <taxon>Bacillati</taxon>
        <taxon>Actinomycetota</taxon>
        <taxon>Actinomycetes</taxon>
        <taxon>Mycobacteriales</taxon>
        <taxon>Nocardiaceae</taxon>
        <taxon>Nocardia</taxon>
    </lineage>
</organism>
<dbReference type="Proteomes" id="UP000540412">
    <property type="component" value="Unassembled WGS sequence"/>
</dbReference>
<evidence type="ECO:0000313" key="2">
    <source>
        <dbReference type="Proteomes" id="UP000540412"/>
    </source>
</evidence>
<evidence type="ECO:0000313" key="1">
    <source>
        <dbReference type="EMBL" id="MBB5915738.1"/>
    </source>
</evidence>